<dbReference type="STRING" id="656916.A0A2G7FKX2"/>
<evidence type="ECO:0000256" key="4">
    <source>
        <dbReference type="ARBA" id="ARBA00022679"/>
    </source>
</evidence>
<feature type="transmembrane region" description="Helical" evidence="7">
    <location>
        <begin position="12"/>
        <end position="30"/>
    </location>
</feature>
<name>A0A2G7FKX2_9EURO</name>
<keyword evidence="7" id="KW-1133">Transmembrane helix</keyword>
<keyword evidence="7" id="KW-0472">Membrane</keyword>
<dbReference type="PANTHER" id="PTHR31646">
    <property type="entry name" value="ALPHA-1,2-MANNOSYLTRANSFERASE MNN2"/>
    <property type="match status" value="1"/>
</dbReference>
<evidence type="ECO:0000256" key="1">
    <source>
        <dbReference type="ARBA" id="ARBA00004555"/>
    </source>
</evidence>
<keyword evidence="7" id="KW-0812">Transmembrane</keyword>
<comment type="pathway">
    <text evidence="2">Protein modification; protein glycosylation.</text>
</comment>
<evidence type="ECO:0000256" key="5">
    <source>
        <dbReference type="ARBA" id="ARBA00023034"/>
    </source>
</evidence>
<dbReference type="EMBL" id="NEXV01000570">
    <property type="protein sequence ID" value="PIG81203.1"/>
    <property type="molecule type" value="Genomic_DNA"/>
</dbReference>
<keyword evidence="4" id="KW-0808">Transferase</keyword>
<comment type="similarity">
    <text evidence="3">Belongs to the MNN1/MNT family.</text>
</comment>
<dbReference type="Pfam" id="PF11051">
    <property type="entry name" value="Mannosyl_trans3"/>
    <property type="match status" value="2"/>
</dbReference>
<dbReference type="PANTHER" id="PTHR31646:SF5">
    <property type="entry name" value="(MNN2), PUTATIVE (AFU_ORTHOLOGUE AFUA_6G04450)-RELATED"/>
    <property type="match status" value="1"/>
</dbReference>
<protein>
    <recommendedName>
        <fullName evidence="10">Alpha-1,2-mannosyltransferase (Mnn2)</fullName>
    </recommendedName>
</protein>
<keyword evidence="9" id="KW-1185">Reference proteome</keyword>
<dbReference type="AlphaFoldDB" id="A0A2G7FKX2"/>
<dbReference type="InterPro" id="IPR022751">
    <property type="entry name" value="Alpha_mannosyltransferase"/>
</dbReference>
<reference evidence="8 9" key="1">
    <citation type="submission" date="2017-05" db="EMBL/GenBank/DDBJ databases">
        <title>Genome sequence for an aflatoxigenic pathogen of Argentinian peanut, Aspergillus arachidicola.</title>
        <authorList>
            <person name="Moore G."/>
            <person name="Beltz S.B."/>
            <person name="Mack B.M."/>
        </authorList>
    </citation>
    <scope>NUCLEOTIDE SEQUENCE [LARGE SCALE GENOMIC DNA]</scope>
    <source>
        <strain evidence="8 9">CBS 117610</strain>
    </source>
</reference>
<comment type="subcellular location">
    <subcellularLocation>
        <location evidence="1">Golgi apparatus</location>
    </subcellularLocation>
</comment>
<dbReference type="GO" id="GO:0005794">
    <property type="term" value="C:Golgi apparatus"/>
    <property type="evidence" value="ECO:0007669"/>
    <property type="project" value="UniProtKB-SubCell"/>
</dbReference>
<evidence type="ECO:0000313" key="9">
    <source>
        <dbReference type="Proteomes" id="UP000231358"/>
    </source>
</evidence>
<organism evidence="8 9">
    <name type="scientific">Aspergillus arachidicola</name>
    <dbReference type="NCBI Taxonomy" id="656916"/>
    <lineage>
        <taxon>Eukaryota</taxon>
        <taxon>Fungi</taxon>
        <taxon>Dikarya</taxon>
        <taxon>Ascomycota</taxon>
        <taxon>Pezizomycotina</taxon>
        <taxon>Eurotiomycetes</taxon>
        <taxon>Eurotiomycetidae</taxon>
        <taxon>Eurotiales</taxon>
        <taxon>Aspergillaceae</taxon>
        <taxon>Aspergillus</taxon>
        <taxon>Aspergillus subgen. Circumdati</taxon>
    </lineage>
</organism>
<evidence type="ECO:0000256" key="7">
    <source>
        <dbReference type="SAM" id="Phobius"/>
    </source>
</evidence>
<dbReference type="GO" id="GO:0046354">
    <property type="term" value="P:mannan biosynthetic process"/>
    <property type="evidence" value="ECO:0007669"/>
    <property type="project" value="TreeGrafter"/>
</dbReference>
<evidence type="ECO:0008006" key="10">
    <source>
        <dbReference type="Google" id="ProtNLM"/>
    </source>
</evidence>
<evidence type="ECO:0000313" key="8">
    <source>
        <dbReference type="EMBL" id="PIG81203.1"/>
    </source>
</evidence>
<proteinExistence type="inferred from homology"/>
<gene>
    <name evidence="8" type="ORF">AARAC_005307</name>
</gene>
<comment type="caution">
    <text evidence="8">The sequence shown here is derived from an EMBL/GenBank/DDBJ whole genome shotgun (WGS) entry which is preliminary data.</text>
</comment>
<dbReference type="InterPro" id="IPR029044">
    <property type="entry name" value="Nucleotide-diphossugar_trans"/>
</dbReference>
<evidence type="ECO:0000256" key="3">
    <source>
        <dbReference type="ARBA" id="ARBA00009105"/>
    </source>
</evidence>
<dbReference type="SUPFAM" id="SSF53448">
    <property type="entry name" value="Nucleotide-diphospho-sugar transferases"/>
    <property type="match status" value="1"/>
</dbReference>
<evidence type="ECO:0000256" key="6">
    <source>
        <dbReference type="SAM" id="MobiDB-lite"/>
    </source>
</evidence>
<feature type="region of interest" description="Disordered" evidence="6">
    <location>
        <begin position="63"/>
        <end position="92"/>
    </location>
</feature>
<evidence type="ECO:0000256" key="2">
    <source>
        <dbReference type="ARBA" id="ARBA00004922"/>
    </source>
</evidence>
<sequence>MAPSRPQGRRRTTLLALGLVAIFIWLVSHYRSHSEEHSPVSSAAHGEFWRQFQPLLKQWRPDCDPPERLGKAESVGFDPKTTEQPPNLTSMPDEDVLKMKHAHSRFVHAIAKEPPALAYEPGTRGIVSTAGGSYLPVLVISLRMLRQTGSNLPMEVFLADWEEYDGYICQVVLPSLNAKCVLLSEILDTVPDSKTKIEKYQYKPFAMLFSSFEEILFLDADAFPLQKPELAFTSEPFKSRGLITWPDFWGPTASPLYYTISSQERPAPNIRQSTESGEVFISKRSHLRTLLLVAYYNYWGPGYYYPLLSQGAAGEGDKETFIAAATSSTNLLPGYPMEDYALTKKGEWRIKGASVPAPKPFFVHINFPKFNPATVFSDNGPVLREDGSYTLAWTAPDDVIESFEPDLQRQLWKEIRWTACALEGKSMSWKGQTGICEKVEDYWNTVFR</sequence>
<dbReference type="Proteomes" id="UP000231358">
    <property type="component" value="Unassembled WGS sequence"/>
</dbReference>
<keyword evidence="5" id="KW-0333">Golgi apparatus</keyword>
<dbReference type="GO" id="GO:0000026">
    <property type="term" value="F:alpha-1,2-mannosyltransferase activity"/>
    <property type="evidence" value="ECO:0007669"/>
    <property type="project" value="TreeGrafter"/>
</dbReference>
<accession>A0A2G7FKX2</accession>